<keyword evidence="4 7" id="KW-1133">Transmembrane helix</keyword>
<evidence type="ECO:0000313" key="9">
    <source>
        <dbReference type="Proteomes" id="UP001190700"/>
    </source>
</evidence>
<proteinExistence type="inferred from homology"/>
<feature type="transmembrane region" description="Helical" evidence="7">
    <location>
        <begin position="122"/>
        <end position="144"/>
    </location>
</feature>
<accession>A0AAE0C087</accession>
<dbReference type="Pfam" id="PF14802">
    <property type="entry name" value="TMEM192"/>
    <property type="match status" value="1"/>
</dbReference>
<dbReference type="AlphaFoldDB" id="A0AAE0C087"/>
<evidence type="ECO:0000256" key="3">
    <source>
        <dbReference type="ARBA" id="ARBA00022692"/>
    </source>
</evidence>
<evidence type="ECO:0000256" key="6">
    <source>
        <dbReference type="SAM" id="MobiDB-lite"/>
    </source>
</evidence>
<dbReference type="InterPro" id="IPR029399">
    <property type="entry name" value="TMEM192"/>
</dbReference>
<evidence type="ECO:0000256" key="5">
    <source>
        <dbReference type="ARBA" id="ARBA00023136"/>
    </source>
</evidence>
<keyword evidence="9" id="KW-1185">Reference proteome</keyword>
<name>A0AAE0C087_9CHLO</name>
<dbReference type="GO" id="GO:0005770">
    <property type="term" value="C:late endosome"/>
    <property type="evidence" value="ECO:0007669"/>
    <property type="project" value="TreeGrafter"/>
</dbReference>
<gene>
    <name evidence="8" type="ORF">CYMTET_45025</name>
</gene>
<comment type="caution">
    <text evidence="8">The sequence shown here is derived from an EMBL/GenBank/DDBJ whole genome shotgun (WGS) entry which is preliminary data.</text>
</comment>
<evidence type="ECO:0000256" key="4">
    <source>
        <dbReference type="ARBA" id="ARBA00022989"/>
    </source>
</evidence>
<dbReference type="Proteomes" id="UP001190700">
    <property type="component" value="Unassembled WGS sequence"/>
</dbReference>
<evidence type="ECO:0000256" key="7">
    <source>
        <dbReference type="SAM" id="Phobius"/>
    </source>
</evidence>
<evidence type="ECO:0000256" key="2">
    <source>
        <dbReference type="ARBA" id="ARBA00006314"/>
    </source>
</evidence>
<sequence length="315" mass="35659">MATRKDCVISNQQAWREGEPYFALPDSEYSLSDSILPGGEGQHQPLTTYPGVVLYAFLFLGYTVSLFVPTLKFTGPKREFGIKAAFHVFLLLMTFILERYLRVMLKRLQRQGYLQFYRHIRNLLVTPFRIVSLGTALLLLSAIFDAPNKLFHLQLVVCAELFAVGLVLFLYSRKVHHHNVQRNLPDVEHAFTSQLQVGVGDEGGEVPRLQPQWGELEDVSEKQAELNRFMAVRIIELSRELLHTQSQVKRLERDAGSSTSRQDLEAVAHLERDSRARNAQLQAELRATRTLLSSQDAESEGGGYALGDEKVALPH</sequence>
<feature type="transmembrane region" description="Helical" evidence="7">
    <location>
        <begin position="52"/>
        <end position="68"/>
    </location>
</feature>
<reference evidence="8 9" key="1">
    <citation type="journal article" date="2015" name="Genome Biol. Evol.">
        <title>Comparative Genomics of a Bacterivorous Green Alga Reveals Evolutionary Causalities and Consequences of Phago-Mixotrophic Mode of Nutrition.</title>
        <authorList>
            <person name="Burns J.A."/>
            <person name="Paasch A."/>
            <person name="Narechania A."/>
            <person name="Kim E."/>
        </authorList>
    </citation>
    <scope>NUCLEOTIDE SEQUENCE [LARGE SCALE GENOMIC DNA]</scope>
    <source>
        <strain evidence="8 9">PLY_AMNH</strain>
    </source>
</reference>
<keyword evidence="3 7" id="KW-0812">Transmembrane</keyword>
<feature type="transmembrane region" description="Helical" evidence="7">
    <location>
        <begin position="80"/>
        <end position="101"/>
    </location>
</feature>
<evidence type="ECO:0000256" key="1">
    <source>
        <dbReference type="ARBA" id="ARBA00004141"/>
    </source>
</evidence>
<keyword evidence="5 7" id="KW-0472">Membrane</keyword>
<comment type="subcellular location">
    <subcellularLocation>
        <location evidence="1">Membrane</location>
        <topology evidence="1">Multi-pass membrane protein</topology>
    </subcellularLocation>
</comment>
<dbReference type="EMBL" id="LGRX02030672">
    <property type="protein sequence ID" value="KAK3245403.1"/>
    <property type="molecule type" value="Genomic_DNA"/>
</dbReference>
<dbReference type="PANTHER" id="PTHR31592:SF1">
    <property type="entry name" value="TRANSMEMBRANE PROTEIN 192"/>
    <property type="match status" value="1"/>
</dbReference>
<organism evidence="8 9">
    <name type="scientific">Cymbomonas tetramitiformis</name>
    <dbReference type="NCBI Taxonomy" id="36881"/>
    <lineage>
        <taxon>Eukaryota</taxon>
        <taxon>Viridiplantae</taxon>
        <taxon>Chlorophyta</taxon>
        <taxon>Pyramimonadophyceae</taxon>
        <taxon>Pyramimonadales</taxon>
        <taxon>Pyramimonadaceae</taxon>
        <taxon>Cymbomonas</taxon>
    </lineage>
</organism>
<feature type="transmembrane region" description="Helical" evidence="7">
    <location>
        <begin position="150"/>
        <end position="171"/>
    </location>
</feature>
<protein>
    <recommendedName>
        <fullName evidence="10">Transmembrane protein 192</fullName>
    </recommendedName>
</protein>
<comment type="similarity">
    <text evidence="2">Belongs to the TMEM192 family.</text>
</comment>
<feature type="region of interest" description="Disordered" evidence="6">
    <location>
        <begin position="289"/>
        <end position="315"/>
    </location>
</feature>
<evidence type="ECO:0008006" key="10">
    <source>
        <dbReference type="Google" id="ProtNLM"/>
    </source>
</evidence>
<dbReference type="PANTHER" id="PTHR31592">
    <property type="entry name" value="TRANSMEMBRANE PROTEIN 192"/>
    <property type="match status" value="1"/>
</dbReference>
<evidence type="ECO:0000313" key="8">
    <source>
        <dbReference type="EMBL" id="KAK3245403.1"/>
    </source>
</evidence>
<dbReference type="GO" id="GO:0005765">
    <property type="term" value="C:lysosomal membrane"/>
    <property type="evidence" value="ECO:0007669"/>
    <property type="project" value="TreeGrafter"/>
</dbReference>